<dbReference type="AlphaFoldDB" id="A0AAD4XCX0"/>
<organism evidence="2 3">
    <name type="scientific">Papaver atlanticum</name>
    <dbReference type="NCBI Taxonomy" id="357466"/>
    <lineage>
        <taxon>Eukaryota</taxon>
        <taxon>Viridiplantae</taxon>
        <taxon>Streptophyta</taxon>
        <taxon>Embryophyta</taxon>
        <taxon>Tracheophyta</taxon>
        <taxon>Spermatophyta</taxon>
        <taxon>Magnoliopsida</taxon>
        <taxon>Ranunculales</taxon>
        <taxon>Papaveraceae</taxon>
        <taxon>Papaveroideae</taxon>
        <taxon>Papaver</taxon>
    </lineage>
</organism>
<accession>A0AAD4XCX0</accession>
<dbReference type="Proteomes" id="UP001202328">
    <property type="component" value="Unassembled WGS sequence"/>
</dbReference>
<proteinExistence type="predicted"/>
<dbReference type="GO" id="GO:0047661">
    <property type="term" value="F:amino-acid racemase activity"/>
    <property type="evidence" value="ECO:0007669"/>
    <property type="project" value="InterPro"/>
</dbReference>
<gene>
    <name evidence="2" type="ORF">MKW98_007481</name>
</gene>
<keyword evidence="1" id="KW-0413">Isomerase</keyword>
<name>A0AAD4XCX0_9MAGN</name>
<sequence>MFGGRMNHATTLKYPSQFMGRSTFDYRIKNRAKKSNSITFVAVKPSSVLLQTNEGENLPDNSISSSSGPANCMKNSPLLSQVNTVGIIGGVSATSALTFAGKLVELSSTGEENLPFVICSDPVLRKQLSSCGTRNACLDLDFAPFLQNLRSKVTFLGESGARCIVMPCDVLHIWHSEISEVCSIPFLHLGDCVAEELKEANLKPIEAGSNVRIGVLATDATLIAQYYQENLQSEGFEVVLPDKRAMEHTIIPAIEALTRKDIEGARNLLRVALQVLLVRGVNVVILASDDLRYLLPPDDPLLKKCIDPLDALARSTIKWAQSTRQSQKNI</sequence>
<dbReference type="PANTHER" id="PTHR21198">
    <property type="entry name" value="GLUTAMATE RACEMASE"/>
    <property type="match status" value="1"/>
</dbReference>
<dbReference type="Pfam" id="PF01177">
    <property type="entry name" value="Asp_Glu_race"/>
    <property type="match status" value="1"/>
</dbReference>
<protein>
    <recommendedName>
        <fullName evidence="4">Aspartate racemase</fullName>
    </recommendedName>
</protein>
<dbReference type="EMBL" id="JAJJMB010012081">
    <property type="protein sequence ID" value="KAI3891176.1"/>
    <property type="molecule type" value="Genomic_DNA"/>
</dbReference>
<evidence type="ECO:0000313" key="2">
    <source>
        <dbReference type="EMBL" id="KAI3891176.1"/>
    </source>
</evidence>
<dbReference type="PANTHER" id="PTHR21198:SF7">
    <property type="entry name" value="ASPARTATE-GLUTAMATE RACEMASE FAMILY"/>
    <property type="match status" value="1"/>
</dbReference>
<dbReference type="InterPro" id="IPR001920">
    <property type="entry name" value="Asp/Glu_race"/>
</dbReference>
<evidence type="ECO:0000256" key="1">
    <source>
        <dbReference type="ARBA" id="ARBA00023235"/>
    </source>
</evidence>
<comment type="caution">
    <text evidence="2">The sequence shown here is derived from an EMBL/GenBank/DDBJ whole genome shotgun (WGS) entry which is preliminary data.</text>
</comment>
<dbReference type="SUPFAM" id="SSF53681">
    <property type="entry name" value="Aspartate/glutamate racemase"/>
    <property type="match status" value="2"/>
</dbReference>
<dbReference type="InterPro" id="IPR015942">
    <property type="entry name" value="Asp/Glu/hydantoin_racemase"/>
</dbReference>
<reference evidence="2" key="1">
    <citation type="submission" date="2022-04" db="EMBL/GenBank/DDBJ databases">
        <title>A functionally conserved STORR gene fusion in Papaver species that diverged 16.8 million years ago.</title>
        <authorList>
            <person name="Catania T."/>
        </authorList>
    </citation>
    <scope>NUCLEOTIDE SEQUENCE</scope>
    <source>
        <strain evidence="2">S-188037</strain>
    </source>
</reference>
<dbReference type="Gene3D" id="3.40.50.1860">
    <property type="match status" value="2"/>
</dbReference>
<keyword evidence="3" id="KW-1185">Reference proteome</keyword>
<evidence type="ECO:0008006" key="4">
    <source>
        <dbReference type="Google" id="ProtNLM"/>
    </source>
</evidence>
<evidence type="ECO:0000313" key="3">
    <source>
        <dbReference type="Proteomes" id="UP001202328"/>
    </source>
</evidence>